<sequence>MKIPLSRAHIPQKAFENINYVLSSGNLSGDGLFCRKVEKKFCDILSVKHALLTSSCTHALEISTLLLDAKEGDEVILPSFTFTSTANAILVAGLKPVFCEIDPLTMNMDMEDVASKMTDKTKAIIPVHYAGVACAMDKLEDLCQSKNIIIIEDAAHSIGAKWRGRNLGTIGDMAALSFHETKNVICGEGGALLTNNDFLANKAQIIREKGTNRSQFLKGQVDKYTWIEKGSSYILAEPLAAILDAEIDIMNELNKKREVIYKFYMKELKELADKEIINLPYIPNDCESNYHLFHLIARNENLRNSLISHLRSKNIGATFHYIPLHSAPAGLKLGNKLTDLPLTEEYSQRLLRLPLYPDLNENEMQYIIEEIYNWSKFL</sequence>
<protein>
    <submittedName>
        <fullName evidence="5">dTDP-4-amino-4,6-dideoxygalactose transaminase</fullName>
        <ecNumber evidence="5">2.6.1.59</ecNumber>
    </submittedName>
</protein>
<feature type="modified residue" description="N6-(pyridoxal phosphate)lysine" evidence="3">
    <location>
        <position position="182"/>
    </location>
</feature>
<keyword evidence="3 4" id="KW-0663">Pyridoxal phosphate</keyword>
<evidence type="ECO:0000256" key="1">
    <source>
        <dbReference type="ARBA" id="ARBA00037999"/>
    </source>
</evidence>
<dbReference type="Proteomes" id="UP000442694">
    <property type="component" value="Unassembled WGS sequence"/>
</dbReference>
<comment type="similarity">
    <text evidence="1 4">Belongs to the DegT/DnrJ/EryC1 family.</text>
</comment>
<accession>A0A833JEK1</accession>
<dbReference type="InterPro" id="IPR000653">
    <property type="entry name" value="DegT/StrS_aminotransferase"/>
</dbReference>
<dbReference type="InterPro" id="IPR015424">
    <property type="entry name" value="PyrdxlP-dep_Trfase"/>
</dbReference>
<dbReference type="CDD" id="cd00616">
    <property type="entry name" value="AHBA_syn"/>
    <property type="match status" value="1"/>
</dbReference>
<dbReference type="AlphaFoldDB" id="A0A833JEK1"/>
<proteinExistence type="inferred from homology"/>
<name>A0A833JEK1_9BACT</name>
<evidence type="ECO:0000256" key="2">
    <source>
        <dbReference type="PIRSR" id="PIRSR000390-1"/>
    </source>
</evidence>
<dbReference type="Gene3D" id="3.90.1150.10">
    <property type="entry name" value="Aspartate Aminotransferase, domain 1"/>
    <property type="match status" value="1"/>
</dbReference>
<dbReference type="GO" id="GO:0000271">
    <property type="term" value="P:polysaccharide biosynthetic process"/>
    <property type="evidence" value="ECO:0007669"/>
    <property type="project" value="TreeGrafter"/>
</dbReference>
<gene>
    <name evidence="5" type="primary">rffA</name>
    <name evidence="5" type="synonym">fcnA</name>
    <name evidence="5" type="synonym">wecE</name>
    <name evidence="5" type="ORF">GCL57_10385</name>
</gene>
<evidence type="ECO:0000256" key="4">
    <source>
        <dbReference type="RuleBase" id="RU004508"/>
    </source>
</evidence>
<keyword evidence="5" id="KW-0808">Transferase</keyword>
<dbReference type="NCBIfam" id="NF008687">
    <property type="entry name" value="PRK11706.1"/>
    <property type="match status" value="1"/>
</dbReference>
<feature type="active site" description="Proton acceptor" evidence="2">
    <location>
        <position position="182"/>
    </location>
</feature>
<dbReference type="InterPro" id="IPR015422">
    <property type="entry name" value="PyrdxlP-dep_Trfase_small"/>
</dbReference>
<dbReference type="PANTHER" id="PTHR30244:SF34">
    <property type="entry name" value="DTDP-4-AMINO-4,6-DIDEOXYGALACTOSE TRANSAMINASE"/>
    <property type="match status" value="1"/>
</dbReference>
<dbReference type="SUPFAM" id="SSF53383">
    <property type="entry name" value="PLP-dependent transferases"/>
    <property type="match status" value="1"/>
</dbReference>
<dbReference type="RefSeq" id="WP_152213276.1">
    <property type="nucleotide sequence ID" value="NZ_WFLN01000007.1"/>
</dbReference>
<dbReference type="GO" id="GO:0019180">
    <property type="term" value="F:dTDP-4-amino-4,6-dideoxygalactose transaminase activity"/>
    <property type="evidence" value="ECO:0007669"/>
    <property type="project" value="UniProtKB-EC"/>
</dbReference>
<dbReference type="EC" id="2.6.1.59" evidence="5"/>
<keyword evidence="5" id="KW-0032">Aminotransferase</keyword>
<dbReference type="Pfam" id="PF01041">
    <property type="entry name" value="DegT_DnrJ_EryC1"/>
    <property type="match status" value="1"/>
</dbReference>
<dbReference type="Gene3D" id="3.40.640.10">
    <property type="entry name" value="Type I PLP-dependent aspartate aminotransferase-like (Major domain)"/>
    <property type="match status" value="1"/>
</dbReference>
<dbReference type="InterPro" id="IPR015421">
    <property type="entry name" value="PyrdxlP-dep_Trfase_major"/>
</dbReference>
<organism evidence="5 6">
    <name type="scientific">Fluviispira multicolorata</name>
    <dbReference type="NCBI Taxonomy" id="2654512"/>
    <lineage>
        <taxon>Bacteria</taxon>
        <taxon>Pseudomonadati</taxon>
        <taxon>Bdellovibrionota</taxon>
        <taxon>Oligoflexia</taxon>
        <taxon>Silvanigrellales</taxon>
        <taxon>Silvanigrellaceae</taxon>
        <taxon>Fluviispira</taxon>
    </lineage>
</organism>
<evidence type="ECO:0000313" key="5">
    <source>
        <dbReference type="EMBL" id="KAB8029934.1"/>
    </source>
</evidence>
<dbReference type="GO" id="GO:0030170">
    <property type="term" value="F:pyridoxal phosphate binding"/>
    <property type="evidence" value="ECO:0007669"/>
    <property type="project" value="TreeGrafter"/>
</dbReference>
<evidence type="ECO:0000313" key="6">
    <source>
        <dbReference type="Proteomes" id="UP000442694"/>
    </source>
</evidence>
<evidence type="ECO:0000256" key="3">
    <source>
        <dbReference type="PIRSR" id="PIRSR000390-2"/>
    </source>
</evidence>
<dbReference type="PIRSF" id="PIRSF000390">
    <property type="entry name" value="PLP_StrS"/>
    <property type="match status" value="1"/>
</dbReference>
<comment type="caution">
    <text evidence="5">The sequence shown here is derived from an EMBL/GenBank/DDBJ whole genome shotgun (WGS) entry which is preliminary data.</text>
</comment>
<dbReference type="EMBL" id="WFLN01000007">
    <property type="protein sequence ID" value="KAB8029934.1"/>
    <property type="molecule type" value="Genomic_DNA"/>
</dbReference>
<reference evidence="5 6" key="1">
    <citation type="submission" date="2019-10" db="EMBL/GenBank/DDBJ databases">
        <title>New genus of Silvanigrellaceae.</title>
        <authorList>
            <person name="Pitt A."/>
            <person name="Hahn M.W."/>
        </authorList>
    </citation>
    <scope>NUCLEOTIDE SEQUENCE [LARGE SCALE GENOMIC DNA]</scope>
    <source>
        <strain evidence="5 6">33A1-SZDP</strain>
    </source>
</reference>
<dbReference type="PANTHER" id="PTHR30244">
    <property type="entry name" value="TRANSAMINASE"/>
    <property type="match status" value="1"/>
</dbReference>
<keyword evidence="6" id="KW-1185">Reference proteome</keyword>